<dbReference type="KEGG" id="tra:Trad_0985"/>
<evidence type="ECO:0008006" key="4">
    <source>
        <dbReference type="Google" id="ProtNLM"/>
    </source>
</evidence>
<dbReference type="AlphaFoldDB" id="D7CV86"/>
<dbReference type="NCBIfam" id="TIGR02174">
    <property type="entry name" value="CXXU_selWTH"/>
    <property type="match status" value="1"/>
</dbReference>
<gene>
    <name evidence="2" type="ordered locus">Trad_0985</name>
</gene>
<dbReference type="PANTHER" id="PTHR36417:SF2">
    <property type="entry name" value="SELENOPROTEIN DOMAIN PROTEIN (AFU_ORTHOLOGUE AFUA_1G05220)"/>
    <property type="match status" value="1"/>
</dbReference>
<dbReference type="EMBL" id="CP002049">
    <property type="protein sequence ID" value="ADI14114.1"/>
    <property type="molecule type" value="Genomic_DNA"/>
</dbReference>
<protein>
    <recommendedName>
        <fullName evidence="4">SelT/selW/selH selenoprotein domain protein</fullName>
    </recommendedName>
</protein>
<evidence type="ECO:0000313" key="2">
    <source>
        <dbReference type="EMBL" id="ADI14114.1"/>
    </source>
</evidence>
<dbReference type="InterPro" id="IPR036249">
    <property type="entry name" value="Thioredoxin-like_sf"/>
</dbReference>
<dbReference type="InterPro" id="IPR011893">
    <property type="entry name" value="Selenoprotein_Rdx-typ"/>
</dbReference>
<reference evidence="2 3" key="2">
    <citation type="journal article" date="2011" name="Stand. Genomic Sci.">
        <title>Complete genome sequence of Truepera radiovictrix type strain (RQ-24).</title>
        <authorList>
            <person name="Ivanova N."/>
            <person name="Rohde C."/>
            <person name="Munk C."/>
            <person name="Nolan M."/>
            <person name="Lucas S."/>
            <person name="Del Rio T.G."/>
            <person name="Tice H."/>
            <person name="Deshpande S."/>
            <person name="Cheng J.F."/>
            <person name="Tapia R."/>
            <person name="Han C."/>
            <person name="Goodwin L."/>
            <person name="Pitluck S."/>
            <person name="Liolios K."/>
            <person name="Mavromatis K."/>
            <person name="Mikhailova N."/>
            <person name="Pati A."/>
            <person name="Chen A."/>
            <person name="Palaniappan K."/>
            <person name="Land M."/>
            <person name="Hauser L."/>
            <person name="Chang Y.J."/>
            <person name="Jeffries C.D."/>
            <person name="Brambilla E."/>
            <person name="Rohde M."/>
            <person name="Goker M."/>
            <person name="Tindall B.J."/>
            <person name="Woyke T."/>
            <person name="Bristow J."/>
            <person name="Eisen J.A."/>
            <person name="Markowitz V."/>
            <person name="Hugenholtz P."/>
            <person name="Kyrpides N.C."/>
            <person name="Klenk H.P."/>
            <person name="Lapidus A."/>
        </authorList>
    </citation>
    <scope>NUCLEOTIDE SEQUENCE [LARGE SCALE GENOMIC DNA]</scope>
    <source>
        <strain evidence="3">DSM 17093 / CIP 108686 / LMG 22925 / RQ-24</strain>
    </source>
</reference>
<reference evidence="3" key="1">
    <citation type="submission" date="2010-05" db="EMBL/GenBank/DDBJ databases">
        <title>The complete genome of Truepera radiovictris DSM 17093.</title>
        <authorList>
            <consortium name="US DOE Joint Genome Institute (JGI-PGF)"/>
            <person name="Lucas S."/>
            <person name="Copeland A."/>
            <person name="Lapidus A."/>
            <person name="Glavina del Rio T."/>
            <person name="Dalin E."/>
            <person name="Tice H."/>
            <person name="Bruce D."/>
            <person name="Goodwin L."/>
            <person name="Pitluck S."/>
            <person name="Kyrpides N."/>
            <person name="Mavromatis K."/>
            <person name="Ovchinnikova G."/>
            <person name="Munk A.C."/>
            <person name="Detter J.C."/>
            <person name="Han C."/>
            <person name="Tapia R."/>
            <person name="Land M."/>
            <person name="Hauser L."/>
            <person name="Markowitz V."/>
            <person name="Cheng J.-F."/>
            <person name="Hugenholtz P."/>
            <person name="Woyke T."/>
            <person name="Wu D."/>
            <person name="Tindall B."/>
            <person name="Pomrenke H.G."/>
            <person name="Brambilla E."/>
            <person name="Klenk H.-P."/>
            <person name="Eisen J.A."/>
        </authorList>
    </citation>
    <scope>NUCLEOTIDE SEQUENCE [LARGE SCALE GENOMIC DNA]</scope>
    <source>
        <strain evidence="3">DSM 17093 / CIP 108686 / LMG 22925 / RQ-24</strain>
    </source>
</reference>
<dbReference type="Proteomes" id="UP000000379">
    <property type="component" value="Chromosome"/>
</dbReference>
<keyword evidence="3" id="KW-1185">Reference proteome</keyword>
<dbReference type="HOGENOM" id="CLU_068510_3_1_0"/>
<dbReference type="PANTHER" id="PTHR36417">
    <property type="entry name" value="SELENOPROTEIN DOMAIN PROTEIN (AFU_ORTHOLOGUE AFUA_1G05220)"/>
    <property type="match status" value="1"/>
</dbReference>
<dbReference type="RefSeq" id="WP_013177485.1">
    <property type="nucleotide sequence ID" value="NC_014221.1"/>
</dbReference>
<dbReference type="OrthoDB" id="9811366at2"/>
<organism evidence="2 3">
    <name type="scientific">Truepera radiovictrix (strain DSM 17093 / CIP 108686 / LMG 22925 / RQ-24)</name>
    <dbReference type="NCBI Taxonomy" id="649638"/>
    <lineage>
        <taxon>Bacteria</taxon>
        <taxon>Thermotogati</taxon>
        <taxon>Deinococcota</taxon>
        <taxon>Deinococci</taxon>
        <taxon>Trueperales</taxon>
        <taxon>Trueperaceae</taxon>
        <taxon>Truepera</taxon>
    </lineage>
</organism>
<dbReference type="SUPFAM" id="SSF52833">
    <property type="entry name" value="Thioredoxin-like"/>
    <property type="match status" value="1"/>
</dbReference>
<sequence length="91" mass="10311">MHPRVEILFCMQCRWFLRAGWYAQELLSTFGGDLGEVALVPGTGGVFQVRVDGTLVWDRKAQGGFPEAKELKQLVRDRIDPERDLGHADRP</sequence>
<evidence type="ECO:0000313" key="3">
    <source>
        <dbReference type="Proteomes" id="UP000000379"/>
    </source>
</evidence>
<accession>D7CV86</accession>
<name>D7CV86_TRURR</name>
<dbReference type="Pfam" id="PF10262">
    <property type="entry name" value="Rdx"/>
    <property type="match status" value="1"/>
</dbReference>
<keyword evidence="1" id="KW-0676">Redox-active center</keyword>
<evidence type="ECO:0000256" key="1">
    <source>
        <dbReference type="ARBA" id="ARBA00023284"/>
    </source>
</evidence>
<dbReference type="eggNOG" id="COG3526">
    <property type="taxonomic scope" value="Bacteria"/>
</dbReference>
<proteinExistence type="predicted"/>
<dbReference type="Gene3D" id="3.40.30.10">
    <property type="entry name" value="Glutaredoxin"/>
    <property type="match status" value="1"/>
</dbReference>